<evidence type="ECO:0000256" key="7">
    <source>
        <dbReference type="ARBA" id="ARBA00023136"/>
    </source>
</evidence>
<feature type="domain" description="CobQ/CobB/MinD/ParA nucleotide binding" evidence="10">
    <location>
        <begin position="544"/>
        <end position="724"/>
    </location>
</feature>
<keyword evidence="2" id="KW-1003">Cell membrane</keyword>
<evidence type="ECO:0000256" key="2">
    <source>
        <dbReference type="ARBA" id="ARBA00022475"/>
    </source>
</evidence>
<keyword evidence="8" id="KW-0175">Coiled coil</keyword>
<dbReference type="Pfam" id="PF13807">
    <property type="entry name" value="GNVR"/>
    <property type="match status" value="1"/>
</dbReference>
<evidence type="ECO:0000256" key="1">
    <source>
        <dbReference type="ARBA" id="ARBA00004651"/>
    </source>
</evidence>
<feature type="domain" description="Polysaccharide chain length determinant N-terminal" evidence="11">
    <location>
        <begin position="40"/>
        <end position="131"/>
    </location>
</feature>
<dbReference type="EMBL" id="JAYMYJ010000129">
    <property type="protein sequence ID" value="MEB4592289.1"/>
    <property type="molecule type" value="Genomic_DNA"/>
</dbReference>
<dbReference type="Pfam" id="PF02706">
    <property type="entry name" value="Wzz"/>
    <property type="match status" value="1"/>
</dbReference>
<protein>
    <submittedName>
        <fullName evidence="13">Polysaccharide biosynthesis tyrosine autokinase</fullName>
        <ecNumber evidence="13">2.7.10.2</ecNumber>
    </submittedName>
</protein>
<dbReference type="Proteomes" id="UP001308005">
    <property type="component" value="Unassembled WGS sequence"/>
</dbReference>
<dbReference type="InterPro" id="IPR003856">
    <property type="entry name" value="LPS_length_determ_N"/>
</dbReference>
<keyword evidence="4" id="KW-0547">Nucleotide-binding</keyword>
<comment type="subcellular location">
    <subcellularLocation>
        <location evidence="1">Cell membrane</location>
        <topology evidence="1">Multi-pass membrane protein</topology>
    </subcellularLocation>
</comment>
<reference evidence="14" key="1">
    <citation type="submission" date="2023-07" db="EMBL/GenBank/DDBJ databases">
        <title>The carbon used by Thiothrix.</title>
        <authorList>
            <person name="Chen L."/>
        </authorList>
    </citation>
    <scope>NUCLEOTIDE SEQUENCE [LARGE SCALE GENOMIC DNA]</scope>
</reference>
<feature type="coiled-coil region" evidence="8">
    <location>
        <begin position="367"/>
        <end position="418"/>
    </location>
</feature>
<keyword evidence="3 9" id="KW-0812">Transmembrane</keyword>
<dbReference type="SUPFAM" id="SSF52540">
    <property type="entry name" value="P-loop containing nucleoside triphosphate hydrolases"/>
    <property type="match status" value="1"/>
</dbReference>
<dbReference type="RefSeq" id="WP_324696496.1">
    <property type="nucleotide sequence ID" value="NZ_JAYMYJ010000129.1"/>
</dbReference>
<dbReference type="InterPro" id="IPR002586">
    <property type="entry name" value="CobQ/CobB/MinD/ParA_Nub-bd_dom"/>
</dbReference>
<dbReference type="InterPro" id="IPR032807">
    <property type="entry name" value="GNVR"/>
</dbReference>
<dbReference type="Gene3D" id="3.40.50.300">
    <property type="entry name" value="P-loop containing nucleotide triphosphate hydrolases"/>
    <property type="match status" value="1"/>
</dbReference>
<dbReference type="PANTHER" id="PTHR32309">
    <property type="entry name" value="TYROSINE-PROTEIN KINASE"/>
    <property type="match status" value="1"/>
</dbReference>
<evidence type="ECO:0000256" key="5">
    <source>
        <dbReference type="ARBA" id="ARBA00022840"/>
    </source>
</evidence>
<comment type="caution">
    <text evidence="13">The sequence shown here is derived from an EMBL/GenBank/DDBJ whole genome shotgun (WGS) entry which is preliminary data.</text>
</comment>
<keyword evidence="13" id="KW-0808">Transferase</keyword>
<accession>A0ABU6CZM6</accession>
<dbReference type="PANTHER" id="PTHR32309:SF13">
    <property type="entry name" value="FERRIC ENTEROBACTIN TRANSPORT PROTEIN FEPE"/>
    <property type="match status" value="1"/>
</dbReference>
<evidence type="ECO:0000313" key="13">
    <source>
        <dbReference type="EMBL" id="MEB4592289.1"/>
    </source>
</evidence>
<feature type="coiled-coil region" evidence="8">
    <location>
        <begin position="271"/>
        <end position="330"/>
    </location>
</feature>
<keyword evidence="7 9" id="KW-0472">Membrane</keyword>
<evidence type="ECO:0000256" key="9">
    <source>
        <dbReference type="SAM" id="Phobius"/>
    </source>
</evidence>
<dbReference type="EC" id="2.7.10.2" evidence="13"/>
<organism evidence="13 14">
    <name type="scientific">Candidatus Thiothrix phosphatis</name>
    <dbReference type="NCBI Taxonomy" id="3112415"/>
    <lineage>
        <taxon>Bacteria</taxon>
        <taxon>Pseudomonadati</taxon>
        <taxon>Pseudomonadota</taxon>
        <taxon>Gammaproteobacteria</taxon>
        <taxon>Thiotrichales</taxon>
        <taxon>Thiotrichaceae</taxon>
        <taxon>Thiothrix</taxon>
    </lineage>
</organism>
<dbReference type="CDD" id="cd05387">
    <property type="entry name" value="BY-kinase"/>
    <property type="match status" value="1"/>
</dbReference>
<name>A0ABU6CZM6_9GAMM</name>
<gene>
    <name evidence="13" type="ORF">VSS37_14980</name>
</gene>
<evidence type="ECO:0000313" key="14">
    <source>
        <dbReference type="Proteomes" id="UP001308005"/>
    </source>
</evidence>
<evidence type="ECO:0000256" key="4">
    <source>
        <dbReference type="ARBA" id="ARBA00022741"/>
    </source>
</evidence>
<evidence type="ECO:0000256" key="6">
    <source>
        <dbReference type="ARBA" id="ARBA00022989"/>
    </source>
</evidence>
<dbReference type="GO" id="GO:0004715">
    <property type="term" value="F:non-membrane spanning protein tyrosine kinase activity"/>
    <property type="evidence" value="ECO:0007669"/>
    <property type="project" value="UniProtKB-EC"/>
</dbReference>
<evidence type="ECO:0000256" key="3">
    <source>
        <dbReference type="ARBA" id="ARBA00022692"/>
    </source>
</evidence>
<keyword evidence="14" id="KW-1185">Reference proteome</keyword>
<keyword evidence="6 9" id="KW-1133">Transmembrane helix</keyword>
<keyword evidence="5" id="KW-0067">ATP-binding</keyword>
<feature type="domain" description="Tyrosine-protein kinase G-rich" evidence="12">
    <location>
        <begin position="400"/>
        <end position="473"/>
    </location>
</feature>
<evidence type="ECO:0000259" key="11">
    <source>
        <dbReference type="Pfam" id="PF02706"/>
    </source>
</evidence>
<dbReference type="Pfam" id="PF01656">
    <property type="entry name" value="CbiA"/>
    <property type="match status" value="1"/>
</dbReference>
<evidence type="ECO:0000256" key="8">
    <source>
        <dbReference type="SAM" id="Coils"/>
    </source>
</evidence>
<sequence length="738" mass="82557">MKQSNEILIPANEYHYSLRQGNEIPLILSPELATRATERDLSLQHVWDILKKHKWLILSALLLGILLAFLVTKLTPPSYQANATIKIEREPTRVVEFGQIHNTDQKDSIDILQTEYELLKSRALAERVIKQMGLADELLTADKPVFSLSGLFGGENKAVTDDASKLREAAEKFSKKLFVQPLEQSRLVKIYFEAPAAAQSANITNTLINTYVGMRNEAYTETGDYAKGYLDQQIEKTRNDLTQSEQRLFDYAKKKNILNIDDTQTVNVEKLTDMNKALADAERRRIQTESKYNQLKATGGNRDALDNLAIQNMKNTLANLEAEYQEKSRLFKPDYPDMQRLSSQIADMRNTINTETASVTSAIKAEYLAAKEEENKLQGRLGKLNNELMQIQDKSIEYNALKREVETNRQLYDELLQRMREVNVASGANPSIVRIIDEAQTPLQRYRPNTSLNLLIGLLGGLLGGIALAFLREGMDDNIHSDEDMEKFTALPVLGAIPDASKLPETTLALKTLNEPRSEVAEAYRIVVTNLGASLKKEKGNSVLITSIEPGEGKSTTAINIAYAYARMRYKVLLVDADMRCPTLHHKLGLTNNVGLSDYLDNSIDLPNIHSIGSDTGLHILTAGTETSDPVGLLSSNHMLALMGIAARRYHYIIIDAPPLKGFADPLVLSAMSTATVLLVSPKTSNRRIINAALKQLKRAGGNLTGFLRMKVRRTTIGQHYYDHYYQQRSRQLVPVNS</sequence>
<dbReference type="InterPro" id="IPR050445">
    <property type="entry name" value="Bact_polysacc_biosynth/exp"/>
</dbReference>
<dbReference type="InterPro" id="IPR005702">
    <property type="entry name" value="Wzc-like_C"/>
</dbReference>
<proteinExistence type="predicted"/>
<dbReference type="InterPro" id="IPR027417">
    <property type="entry name" value="P-loop_NTPase"/>
</dbReference>
<evidence type="ECO:0000259" key="10">
    <source>
        <dbReference type="Pfam" id="PF01656"/>
    </source>
</evidence>
<dbReference type="NCBIfam" id="TIGR01007">
    <property type="entry name" value="eps_fam"/>
    <property type="match status" value="1"/>
</dbReference>
<evidence type="ECO:0000259" key="12">
    <source>
        <dbReference type="Pfam" id="PF13807"/>
    </source>
</evidence>
<feature type="transmembrane region" description="Helical" evidence="9">
    <location>
        <begin position="55"/>
        <end position="72"/>
    </location>
</feature>